<comment type="caution">
    <text evidence="2">The sequence shown here is derived from an EMBL/GenBank/DDBJ whole genome shotgun (WGS) entry which is preliminary data.</text>
</comment>
<proteinExistence type="predicted"/>
<sequence length="232" mass="24834">MKIKTDGGADQLPYVGAPLLSNGKSLEHGKSHISLTMGLGERIENSKWLGSYHERVENAAGPNGGGLCKAKPPMGDAVVTGRLAASMLSKREMGAGPSSRERNTTATGVLHKPPGVPEIGQEKISTFGPGKRRDRAKASIAYLQILEDTLSRERRQREADSRRLDRDSQLSESSTLRQSGYSLSGRMQSSSGPEDTGGATPHNDNPSGEIGTEERNVREALAQLSCVERPSV</sequence>
<feature type="compositionally biased region" description="Polar residues" evidence="1">
    <location>
        <begin position="170"/>
        <end position="193"/>
    </location>
</feature>
<name>A0ABD3HJK1_9MARC</name>
<evidence type="ECO:0000313" key="3">
    <source>
        <dbReference type="Proteomes" id="UP001633002"/>
    </source>
</evidence>
<feature type="region of interest" description="Disordered" evidence="1">
    <location>
        <begin position="90"/>
        <end position="135"/>
    </location>
</feature>
<dbReference type="EMBL" id="JBJQOH010000004">
    <property type="protein sequence ID" value="KAL3690281.1"/>
    <property type="molecule type" value="Genomic_DNA"/>
</dbReference>
<feature type="compositionally biased region" description="Basic and acidic residues" evidence="1">
    <location>
        <begin position="90"/>
        <end position="103"/>
    </location>
</feature>
<reference evidence="2 3" key="1">
    <citation type="submission" date="2024-09" db="EMBL/GenBank/DDBJ databases">
        <title>Chromosome-scale assembly of Riccia sorocarpa.</title>
        <authorList>
            <person name="Paukszto L."/>
        </authorList>
    </citation>
    <scope>NUCLEOTIDE SEQUENCE [LARGE SCALE GENOMIC DNA]</scope>
    <source>
        <strain evidence="2">LP-2024</strain>
        <tissue evidence="2">Aerial parts of the thallus</tissue>
    </source>
</reference>
<dbReference type="AlphaFoldDB" id="A0ABD3HJK1"/>
<dbReference type="Proteomes" id="UP001633002">
    <property type="component" value="Unassembled WGS sequence"/>
</dbReference>
<organism evidence="2 3">
    <name type="scientific">Riccia sorocarpa</name>
    <dbReference type="NCBI Taxonomy" id="122646"/>
    <lineage>
        <taxon>Eukaryota</taxon>
        <taxon>Viridiplantae</taxon>
        <taxon>Streptophyta</taxon>
        <taxon>Embryophyta</taxon>
        <taxon>Marchantiophyta</taxon>
        <taxon>Marchantiopsida</taxon>
        <taxon>Marchantiidae</taxon>
        <taxon>Marchantiales</taxon>
        <taxon>Ricciaceae</taxon>
        <taxon>Riccia</taxon>
    </lineage>
</organism>
<feature type="region of interest" description="Disordered" evidence="1">
    <location>
        <begin position="152"/>
        <end position="217"/>
    </location>
</feature>
<keyword evidence="3" id="KW-1185">Reference proteome</keyword>
<feature type="compositionally biased region" description="Basic and acidic residues" evidence="1">
    <location>
        <begin position="152"/>
        <end position="169"/>
    </location>
</feature>
<accession>A0ABD3HJK1</accession>
<evidence type="ECO:0000256" key="1">
    <source>
        <dbReference type="SAM" id="MobiDB-lite"/>
    </source>
</evidence>
<evidence type="ECO:0000313" key="2">
    <source>
        <dbReference type="EMBL" id="KAL3690281.1"/>
    </source>
</evidence>
<gene>
    <name evidence="2" type="ORF">R1sor_016590</name>
</gene>
<protein>
    <submittedName>
        <fullName evidence="2">Uncharacterized protein</fullName>
    </submittedName>
</protein>